<feature type="domain" description="F-box" evidence="2">
    <location>
        <begin position="74"/>
        <end position="120"/>
    </location>
</feature>
<gene>
    <name evidence="3" type="primary">zgc:161973</name>
</gene>
<dbReference type="PANTHER" id="PTHR46731">
    <property type="entry name" value="F-BOX ONLY PROTEIN 15"/>
    <property type="match status" value="1"/>
</dbReference>
<evidence type="ECO:0000259" key="2">
    <source>
        <dbReference type="PROSITE" id="PS50181"/>
    </source>
</evidence>
<dbReference type="AlphaFoldDB" id="A0A4W4GZC5"/>
<dbReference type="KEGG" id="eee:113587639"/>
<evidence type="ECO:0000313" key="4">
    <source>
        <dbReference type="Proteomes" id="UP000314983"/>
    </source>
</evidence>
<reference evidence="3" key="4">
    <citation type="submission" date="2025-08" db="UniProtKB">
        <authorList>
            <consortium name="Ensembl"/>
        </authorList>
    </citation>
    <scope>IDENTIFICATION</scope>
</reference>
<dbReference type="InterPro" id="IPR036047">
    <property type="entry name" value="F-box-like_dom_sf"/>
</dbReference>
<reference evidence="4" key="2">
    <citation type="journal article" date="2017" name="Sci. Adv.">
        <title>A tail of two voltages: Proteomic comparison of the three electric organs of the electric eel.</title>
        <authorList>
            <person name="Traeger L.L."/>
            <person name="Sabat G."/>
            <person name="Barrett-Wilt G.A."/>
            <person name="Wells G.B."/>
            <person name="Sussman M.R."/>
        </authorList>
    </citation>
    <scope>NUCLEOTIDE SEQUENCE [LARGE SCALE GENOMIC DNA]</scope>
</reference>
<dbReference type="GeneTree" id="ENSGT00390000017498"/>
<dbReference type="PROSITE" id="PS50181">
    <property type="entry name" value="FBOX"/>
    <property type="match status" value="1"/>
</dbReference>
<protein>
    <submittedName>
        <fullName evidence="3">Zgc:161973</fullName>
    </submittedName>
</protein>
<evidence type="ECO:0000313" key="3">
    <source>
        <dbReference type="Ensembl" id="ENSEEEP00000044295.2"/>
    </source>
</evidence>
<reference evidence="3" key="3">
    <citation type="submission" date="2020-05" db="EMBL/GenBank/DDBJ databases">
        <title>Electrophorus electricus (electric eel) genome, fEleEle1, primary haplotype.</title>
        <authorList>
            <person name="Myers G."/>
            <person name="Meyer A."/>
            <person name="Fedrigo O."/>
            <person name="Formenti G."/>
            <person name="Rhie A."/>
            <person name="Tracey A."/>
            <person name="Sims Y."/>
            <person name="Jarvis E.D."/>
        </authorList>
    </citation>
    <scope>NUCLEOTIDE SEQUENCE [LARGE SCALE GENOMIC DNA]</scope>
</reference>
<dbReference type="Pfam" id="PF12937">
    <property type="entry name" value="F-box-like"/>
    <property type="match status" value="1"/>
</dbReference>
<dbReference type="GO" id="GO:0019005">
    <property type="term" value="C:SCF ubiquitin ligase complex"/>
    <property type="evidence" value="ECO:0007669"/>
    <property type="project" value="TreeGrafter"/>
</dbReference>
<keyword evidence="4" id="KW-1185">Reference proteome</keyword>
<dbReference type="RefSeq" id="XP_026882202.2">
    <property type="nucleotide sequence ID" value="XM_027026401.2"/>
</dbReference>
<sequence>MATGRGQFFRSLRQGLEKAQPGTCGEASVGAKKGKSVHSPRTTRRKAKSSKPTFLAAHLPPTANASAASLCSHENYIERLPPEVILKIFSYLDAASLFCVGFVNRQFHDLANDNAVWYELYSREIARKKCRPKLAIMTDFLTTTQDISSGFWKRLLFREMGYHKDTFWKKELRYINPYTGMPAQTEQVLRSLRVGWEITLTHKGGMSVYEQSQAFFTDSSVTVCWCDGVWPKIKDLSSLQLHGVVRQAGGAPEHKPRWRSLISKMEVHRDDKWKFFGSDRLVKLVPLDKGITLGIWKGTWIIAFIVANLHFHKIVERSLLGSPFCTYRPMEISPLYDDMDPDYTFQGYTAIILLHNSVRRIIHLRYSPLLYGRDNIRGGFVQFRPINIANLSEHTPVSGKISFPWKTDRLQGDIKNCCMMTLTILDEALRPFWCVSSPVTLLLVRCPLMEESYSSEQFLMRYCDAKGEVKMNFVWMQGLQQYFLIGTQIRISMDKLSKHFRERESRGY</sequence>
<accession>A0A4W4GZC5</accession>
<dbReference type="GeneID" id="113587639"/>
<name>A0A4W4GZC5_ELEEL</name>
<dbReference type="PANTHER" id="PTHR46731:SF1">
    <property type="entry name" value="F-BOX ONLY PROTEIN 15"/>
    <property type="match status" value="1"/>
</dbReference>
<feature type="compositionally biased region" description="Basic residues" evidence="1">
    <location>
        <begin position="32"/>
        <end position="49"/>
    </location>
</feature>
<dbReference type="Ensembl" id="ENSEEET00000044798.2">
    <property type="protein sequence ID" value="ENSEEEP00000044295.2"/>
    <property type="gene ID" value="ENSEEEG00000020929.2"/>
</dbReference>
<dbReference type="Gene3D" id="1.20.1280.50">
    <property type="match status" value="1"/>
</dbReference>
<feature type="region of interest" description="Disordered" evidence="1">
    <location>
        <begin position="16"/>
        <end position="51"/>
    </location>
</feature>
<dbReference type="STRING" id="8005.ENSEEEP00000044295"/>
<organism evidence="3 4">
    <name type="scientific">Electrophorus electricus</name>
    <name type="common">Electric eel</name>
    <name type="synonym">Gymnotus electricus</name>
    <dbReference type="NCBI Taxonomy" id="8005"/>
    <lineage>
        <taxon>Eukaryota</taxon>
        <taxon>Metazoa</taxon>
        <taxon>Chordata</taxon>
        <taxon>Craniata</taxon>
        <taxon>Vertebrata</taxon>
        <taxon>Euteleostomi</taxon>
        <taxon>Actinopterygii</taxon>
        <taxon>Neopterygii</taxon>
        <taxon>Teleostei</taxon>
        <taxon>Ostariophysi</taxon>
        <taxon>Gymnotiformes</taxon>
        <taxon>Gymnotoidei</taxon>
        <taxon>Gymnotidae</taxon>
        <taxon>Electrophorus</taxon>
    </lineage>
</organism>
<dbReference type="InterPro" id="IPR001810">
    <property type="entry name" value="F-box_dom"/>
</dbReference>
<proteinExistence type="predicted"/>
<reference evidence="3" key="5">
    <citation type="submission" date="2025-09" db="UniProtKB">
        <authorList>
            <consortium name="Ensembl"/>
        </authorList>
    </citation>
    <scope>IDENTIFICATION</scope>
</reference>
<evidence type="ECO:0000256" key="1">
    <source>
        <dbReference type="SAM" id="MobiDB-lite"/>
    </source>
</evidence>
<dbReference type="SUPFAM" id="SSF81383">
    <property type="entry name" value="F-box domain"/>
    <property type="match status" value="1"/>
</dbReference>
<dbReference type="OMA" id="CISHVSK"/>
<dbReference type="Proteomes" id="UP000314983">
    <property type="component" value="Chromosome 15"/>
</dbReference>
<dbReference type="SMART" id="SM00256">
    <property type="entry name" value="FBOX"/>
    <property type="match status" value="1"/>
</dbReference>
<reference evidence="4" key="1">
    <citation type="journal article" date="2014" name="Science">
        <title>Nonhuman genetics. Genomic basis for the convergent evolution of electric organs.</title>
        <authorList>
            <person name="Gallant J.R."/>
            <person name="Traeger L.L."/>
            <person name="Volkening J.D."/>
            <person name="Moffett H."/>
            <person name="Chen P.H."/>
            <person name="Novina C.D."/>
            <person name="Phillips G.N.Jr."/>
            <person name="Anand R."/>
            <person name="Wells G.B."/>
            <person name="Pinch M."/>
            <person name="Guth R."/>
            <person name="Unguez G.A."/>
            <person name="Albert J.S."/>
            <person name="Zakon H.H."/>
            <person name="Samanta M.P."/>
            <person name="Sussman M.R."/>
        </authorList>
    </citation>
    <scope>NUCLEOTIDE SEQUENCE [LARGE SCALE GENOMIC DNA]</scope>
</reference>
<dbReference type="CDD" id="cd22093">
    <property type="entry name" value="F-box_FBXO15"/>
    <property type="match status" value="1"/>
</dbReference>